<dbReference type="Proteomes" id="UP001235939">
    <property type="component" value="Chromosome 01"/>
</dbReference>
<organism evidence="1 2">
    <name type="scientific">Cordylochernes scorpioides</name>
    <dbReference type="NCBI Taxonomy" id="51811"/>
    <lineage>
        <taxon>Eukaryota</taxon>
        <taxon>Metazoa</taxon>
        <taxon>Ecdysozoa</taxon>
        <taxon>Arthropoda</taxon>
        <taxon>Chelicerata</taxon>
        <taxon>Arachnida</taxon>
        <taxon>Pseudoscorpiones</taxon>
        <taxon>Cheliferoidea</taxon>
        <taxon>Chernetidae</taxon>
        <taxon>Cordylochernes</taxon>
    </lineage>
</organism>
<gene>
    <name evidence="1" type="ORF">LAZ67_1001764</name>
</gene>
<sequence length="92" mass="10816">MCIFTIEKFDESTESWERYTERLEYFFEANNIDQNKKKAIFLTLLTPTVKYLPSSSEQIKKNISTPPHLLSLNIQSLQIEQGCQVKNFNIHC</sequence>
<evidence type="ECO:0000313" key="2">
    <source>
        <dbReference type="Proteomes" id="UP001235939"/>
    </source>
</evidence>
<reference evidence="1 2" key="1">
    <citation type="submission" date="2022-01" db="EMBL/GenBank/DDBJ databases">
        <title>A chromosomal length assembly of Cordylochernes scorpioides.</title>
        <authorList>
            <person name="Zeh D."/>
            <person name="Zeh J."/>
        </authorList>
    </citation>
    <scope>NUCLEOTIDE SEQUENCE [LARGE SCALE GENOMIC DNA]</scope>
    <source>
        <strain evidence="1">IN4F17</strain>
        <tissue evidence="1">Whole Body</tissue>
    </source>
</reference>
<name>A0ABY6JX37_9ARAC</name>
<accession>A0ABY6JX37</accession>
<evidence type="ECO:0000313" key="1">
    <source>
        <dbReference type="EMBL" id="UYV60653.1"/>
    </source>
</evidence>
<keyword evidence="2" id="KW-1185">Reference proteome</keyword>
<protein>
    <submittedName>
        <fullName evidence="1">Uncharacterized protein</fullName>
    </submittedName>
</protein>
<proteinExistence type="predicted"/>
<dbReference type="EMBL" id="CP092863">
    <property type="protein sequence ID" value="UYV60653.1"/>
    <property type="molecule type" value="Genomic_DNA"/>
</dbReference>